<dbReference type="InterPro" id="IPR041663">
    <property type="entry name" value="DisA/LigA_HHH"/>
</dbReference>
<dbReference type="Gene3D" id="1.10.150.20">
    <property type="entry name" value="5' to 3' exonuclease, C-terminal subdomain"/>
    <property type="match status" value="2"/>
</dbReference>
<dbReference type="InterPro" id="IPR001679">
    <property type="entry name" value="DNA_ligase"/>
</dbReference>
<dbReference type="CDD" id="cd17748">
    <property type="entry name" value="BRCT_DNA_ligase_like"/>
    <property type="match status" value="1"/>
</dbReference>
<dbReference type="NCBIfam" id="TIGR00575">
    <property type="entry name" value="dnlj"/>
    <property type="match status" value="1"/>
</dbReference>
<feature type="binding site" evidence="12">
    <location>
        <position position="313"/>
    </location>
    <ligand>
        <name>NAD(+)</name>
        <dbReference type="ChEBI" id="CHEBI:57540"/>
    </ligand>
</feature>
<dbReference type="CDD" id="cd00114">
    <property type="entry name" value="LIGANc"/>
    <property type="match status" value="1"/>
</dbReference>
<keyword evidence="7 12" id="KW-0460">Magnesium</keyword>
<dbReference type="PANTHER" id="PTHR23389">
    <property type="entry name" value="CHROMOSOME TRANSMISSION FIDELITY FACTOR 18"/>
    <property type="match status" value="1"/>
</dbReference>
<dbReference type="GO" id="GO:0003911">
    <property type="term" value="F:DNA ligase (NAD+) activity"/>
    <property type="evidence" value="ECO:0007669"/>
    <property type="project" value="UniProtKB-UniRule"/>
</dbReference>
<feature type="binding site" evidence="12">
    <location>
        <position position="121"/>
    </location>
    <ligand>
        <name>NAD(+)</name>
        <dbReference type="ChEBI" id="CHEBI:57540"/>
    </ligand>
</feature>
<dbReference type="SMART" id="SM00292">
    <property type="entry name" value="BRCT"/>
    <property type="match status" value="1"/>
</dbReference>
<comment type="function">
    <text evidence="1 12">DNA ligase that catalyzes the formation of phosphodiester linkages between 5'-phosphoryl and 3'-hydroxyl groups in double-stranded DNA using NAD as a coenzyme and as the energy source for the reaction. It is essential for DNA replication and repair of damaged DNA.</text>
</comment>
<dbReference type="InterPro" id="IPR013839">
    <property type="entry name" value="DNAligase_adenylation"/>
</dbReference>
<keyword evidence="4 12" id="KW-0479">Metal-binding</keyword>
<dbReference type="InterPro" id="IPR036420">
    <property type="entry name" value="BRCT_dom_sf"/>
</dbReference>
<dbReference type="FunFam" id="1.10.150.20:FF:000007">
    <property type="entry name" value="DNA ligase"/>
    <property type="match status" value="1"/>
</dbReference>
<dbReference type="InterPro" id="IPR010994">
    <property type="entry name" value="RuvA_2-like"/>
</dbReference>
<feature type="binding site" evidence="12">
    <location>
        <position position="178"/>
    </location>
    <ligand>
        <name>NAD(+)</name>
        <dbReference type="ChEBI" id="CHEBI:57540"/>
    </ligand>
</feature>
<feature type="active site" description="N6-AMP-lysine intermediate" evidence="12">
    <location>
        <position position="123"/>
    </location>
</feature>
<evidence type="ECO:0000313" key="14">
    <source>
        <dbReference type="EMBL" id="VYS82517.1"/>
    </source>
</evidence>
<name>A0A6N2RN19_9FIRM</name>
<dbReference type="GO" id="GO:0006260">
    <property type="term" value="P:DNA replication"/>
    <property type="evidence" value="ECO:0007669"/>
    <property type="project" value="UniProtKB-KW"/>
</dbReference>
<evidence type="ECO:0000256" key="8">
    <source>
        <dbReference type="ARBA" id="ARBA00023027"/>
    </source>
</evidence>
<dbReference type="Pfam" id="PF01653">
    <property type="entry name" value="DNA_ligase_aden"/>
    <property type="match status" value="1"/>
</dbReference>
<dbReference type="EMBL" id="CACRSW010000005">
    <property type="protein sequence ID" value="VYS82517.1"/>
    <property type="molecule type" value="Genomic_DNA"/>
</dbReference>
<reference evidence="14" key="1">
    <citation type="submission" date="2019-11" db="EMBL/GenBank/DDBJ databases">
        <authorList>
            <person name="Feng L."/>
        </authorList>
    </citation>
    <scope>NUCLEOTIDE SEQUENCE</scope>
    <source>
        <strain evidence="14">AvaginalisLFYP127</strain>
    </source>
</reference>
<dbReference type="InterPro" id="IPR012340">
    <property type="entry name" value="NA-bd_OB-fold"/>
</dbReference>
<evidence type="ECO:0000256" key="12">
    <source>
        <dbReference type="HAMAP-Rule" id="MF_01588"/>
    </source>
</evidence>
<dbReference type="AlphaFoldDB" id="A0A6N2RN19"/>
<keyword evidence="2 12" id="KW-0436">Ligase</keyword>
<evidence type="ECO:0000256" key="10">
    <source>
        <dbReference type="ARBA" id="ARBA00023211"/>
    </source>
</evidence>
<dbReference type="NCBIfam" id="NF005932">
    <property type="entry name" value="PRK07956.1"/>
    <property type="match status" value="1"/>
</dbReference>
<dbReference type="Gene3D" id="2.40.50.140">
    <property type="entry name" value="Nucleic acid-binding proteins"/>
    <property type="match status" value="1"/>
</dbReference>
<dbReference type="PANTHER" id="PTHR23389:SF9">
    <property type="entry name" value="DNA LIGASE"/>
    <property type="match status" value="1"/>
</dbReference>
<comment type="similarity">
    <text evidence="12">Belongs to the NAD-dependent DNA ligase family. LigA subfamily.</text>
</comment>
<dbReference type="PIRSF" id="PIRSF001604">
    <property type="entry name" value="LigA"/>
    <property type="match status" value="1"/>
</dbReference>
<dbReference type="SUPFAM" id="SSF50249">
    <property type="entry name" value="Nucleic acid-binding proteins"/>
    <property type="match status" value="1"/>
</dbReference>
<dbReference type="InterPro" id="IPR001357">
    <property type="entry name" value="BRCT_dom"/>
</dbReference>
<feature type="binding site" evidence="12">
    <location>
        <position position="289"/>
    </location>
    <ligand>
        <name>NAD(+)</name>
        <dbReference type="ChEBI" id="CHEBI:57540"/>
    </ligand>
</feature>
<dbReference type="Pfam" id="PF03120">
    <property type="entry name" value="OB_DNA_ligase"/>
    <property type="match status" value="1"/>
</dbReference>
<dbReference type="SUPFAM" id="SSF52113">
    <property type="entry name" value="BRCT domain"/>
    <property type="match status" value="1"/>
</dbReference>
<evidence type="ECO:0000256" key="2">
    <source>
        <dbReference type="ARBA" id="ARBA00022598"/>
    </source>
</evidence>
<dbReference type="GO" id="GO:0003677">
    <property type="term" value="F:DNA binding"/>
    <property type="evidence" value="ECO:0007669"/>
    <property type="project" value="InterPro"/>
</dbReference>
<feature type="domain" description="BRCT" evidence="13">
    <location>
        <begin position="586"/>
        <end position="668"/>
    </location>
</feature>
<comment type="cofactor">
    <cofactor evidence="12">
        <name>Mg(2+)</name>
        <dbReference type="ChEBI" id="CHEBI:18420"/>
    </cofactor>
    <cofactor evidence="12">
        <name>Mn(2+)</name>
        <dbReference type="ChEBI" id="CHEBI:29035"/>
    </cofactor>
</comment>
<evidence type="ECO:0000256" key="11">
    <source>
        <dbReference type="ARBA" id="ARBA00034005"/>
    </source>
</evidence>
<dbReference type="GO" id="GO:0005829">
    <property type="term" value="C:cytosol"/>
    <property type="evidence" value="ECO:0007669"/>
    <property type="project" value="TreeGrafter"/>
</dbReference>
<protein>
    <recommendedName>
        <fullName evidence="12">DNA ligase</fullName>
        <ecNumber evidence="12">6.5.1.2</ecNumber>
    </recommendedName>
    <alternativeName>
        <fullName evidence="12">Polydeoxyribonucleotide synthase [NAD(+)]</fullName>
    </alternativeName>
</protein>
<evidence type="ECO:0000259" key="13">
    <source>
        <dbReference type="PROSITE" id="PS50172"/>
    </source>
</evidence>
<comment type="catalytic activity">
    <reaction evidence="11 12">
        <text>NAD(+) + (deoxyribonucleotide)n-3'-hydroxyl + 5'-phospho-(deoxyribonucleotide)m = (deoxyribonucleotide)n+m + AMP + beta-nicotinamide D-nucleotide.</text>
        <dbReference type="EC" id="6.5.1.2"/>
    </reaction>
</comment>
<dbReference type="GO" id="GO:0006281">
    <property type="term" value="P:DNA repair"/>
    <property type="evidence" value="ECO:0007669"/>
    <property type="project" value="UniProtKB-KW"/>
</dbReference>
<feature type="binding site" evidence="12">
    <location>
        <position position="144"/>
    </location>
    <ligand>
        <name>NAD(+)</name>
        <dbReference type="ChEBI" id="CHEBI:57540"/>
    </ligand>
</feature>
<dbReference type="InterPro" id="IPR003583">
    <property type="entry name" value="Hlx-hairpin-Hlx_DNA-bd_motif"/>
</dbReference>
<evidence type="ECO:0000256" key="9">
    <source>
        <dbReference type="ARBA" id="ARBA00023204"/>
    </source>
</evidence>
<keyword evidence="9 12" id="KW-0234">DNA repair</keyword>
<feature type="binding site" evidence="12">
    <location>
        <position position="422"/>
    </location>
    <ligand>
        <name>Zn(2+)</name>
        <dbReference type="ChEBI" id="CHEBI:29105"/>
    </ligand>
</feature>
<dbReference type="GO" id="GO:0046872">
    <property type="term" value="F:metal ion binding"/>
    <property type="evidence" value="ECO:0007669"/>
    <property type="project" value="UniProtKB-KW"/>
</dbReference>
<dbReference type="Pfam" id="PF00533">
    <property type="entry name" value="BRCT"/>
    <property type="match status" value="1"/>
</dbReference>
<dbReference type="InterPro" id="IPR013840">
    <property type="entry name" value="DNAligase_N"/>
</dbReference>
<dbReference type="SMART" id="SM00278">
    <property type="entry name" value="HhH1"/>
    <property type="match status" value="4"/>
</dbReference>
<dbReference type="EC" id="6.5.1.2" evidence="12"/>
<evidence type="ECO:0000256" key="4">
    <source>
        <dbReference type="ARBA" id="ARBA00022723"/>
    </source>
</evidence>
<dbReference type="SMART" id="SM00532">
    <property type="entry name" value="LIGANc"/>
    <property type="match status" value="1"/>
</dbReference>
<sequence length="668" mass="76780">MDNIDKIKIDELIDKINELNYHYYTLDNPIVSDGEYDKLYDELLNLEKKTGYVNEFSPTQRVGGAILDKFEKHFHITRLYSQDKSQNITQLKDWLIRTKKLRDQYNKTHEDKLEELEFITEYKFDGLTINLTYENGLLKTAATRGNGIEGEDVTKQVLTIPTIPTKIKEKSLLEIQGEAVMPLSSLKKYNEENEIPLKNARNAAAGAIRNLDTSQTKKRNLKAYFYQISTNSLYFKTEEEKLEFLKEQKLPVYPYKKVIKKFDDIVKEIDFIKEERHHIDVLTDGVVIKVNDVKTQEGLGYTNKFPRWSIAYKYDPEEYTTTLLDVVWNVGRSGKVTPSAILEPVDFSGVTVQRATLNNYDDILRKKVKIGSKVFIRRSNDVIPEILGVVDENQENAKEIEKPDKCPYCHSELIEGNVHIYCPNSISCTPQLKARMVHFASRDAMDIEGLSEKTIELFINKLGIKEIYDLYDITYEDLINLESFKEKKTNNLLNAIENSKSCELNHFIHAIGIPNVGIKTARDLAEKYKSFDKLRESKQEDLIEIEDIGEKTAEDIVDFFNDPNIKKSLDILLSKGIKIKAIDTSEKSNSLDGMKIVITGTIENYKRNDIKNLIIKNNGDVTSSVSKNTDLVLCGEKPGSKKEKAEKLGVKILENQELFEFLKKLEEE</sequence>
<keyword evidence="3 12" id="KW-0235">DNA replication</keyword>
<dbReference type="RefSeq" id="WP_156328581.1">
    <property type="nucleotide sequence ID" value="NZ_CACRSW010000005.1"/>
</dbReference>
<dbReference type="SUPFAM" id="SSF56091">
    <property type="entry name" value="DNA ligase/mRNA capping enzyme, catalytic domain"/>
    <property type="match status" value="1"/>
</dbReference>
<keyword evidence="6 12" id="KW-0862">Zinc</keyword>
<dbReference type="Gene3D" id="3.40.50.10190">
    <property type="entry name" value="BRCT domain"/>
    <property type="match status" value="1"/>
</dbReference>
<feature type="binding site" evidence="12">
    <location>
        <position position="409"/>
    </location>
    <ligand>
        <name>Zn(2+)</name>
        <dbReference type="ChEBI" id="CHEBI:29105"/>
    </ligand>
</feature>
<feature type="binding site" evidence="12">
    <location>
        <position position="428"/>
    </location>
    <ligand>
        <name>Zn(2+)</name>
        <dbReference type="ChEBI" id="CHEBI:29105"/>
    </ligand>
</feature>
<feature type="binding site" evidence="12">
    <location>
        <begin position="33"/>
        <end position="37"/>
    </location>
    <ligand>
        <name>NAD(+)</name>
        <dbReference type="ChEBI" id="CHEBI:57540"/>
    </ligand>
</feature>
<dbReference type="SUPFAM" id="SSF47781">
    <property type="entry name" value="RuvA domain 2-like"/>
    <property type="match status" value="1"/>
</dbReference>
<gene>
    <name evidence="12 14" type="primary">ligA</name>
    <name evidence="14" type="ORF">AVLFYP127_01482</name>
</gene>
<feature type="binding site" evidence="12">
    <location>
        <begin position="81"/>
        <end position="82"/>
    </location>
    <ligand>
        <name>NAD(+)</name>
        <dbReference type="ChEBI" id="CHEBI:57540"/>
    </ligand>
</feature>
<evidence type="ECO:0000256" key="7">
    <source>
        <dbReference type="ARBA" id="ARBA00022842"/>
    </source>
</evidence>
<keyword evidence="5 12" id="KW-0227">DNA damage</keyword>
<dbReference type="Gene3D" id="1.10.287.610">
    <property type="entry name" value="Helix hairpin bin"/>
    <property type="match status" value="1"/>
</dbReference>
<dbReference type="HAMAP" id="MF_01588">
    <property type="entry name" value="DNA_ligase_A"/>
    <property type="match status" value="1"/>
</dbReference>
<evidence type="ECO:0000256" key="3">
    <source>
        <dbReference type="ARBA" id="ARBA00022705"/>
    </source>
</evidence>
<keyword evidence="10 12" id="KW-0464">Manganese</keyword>
<dbReference type="Pfam" id="PF12826">
    <property type="entry name" value="HHH_2"/>
    <property type="match status" value="1"/>
</dbReference>
<evidence type="ECO:0000256" key="5">
    <source>
        <dbReference type="ARBA" id="ARBA00022763"/>
    </source>
</evidence>
<dbReference type="PROSITE" id="PS50172">
    <property type="entry name" value="BRCT"/>
    <property type="match status" value="1"/>
</dbReference>
<proteinExistence type="inferred from homology"/>
<dbReference type="Gene3D" id="3.30.470.30">
    <property type="entry name" value="DNA ligase/mRNA capping enzyme"/>
    <property type="match status" value="1"/>
</dbReference>
<organism evidence="14">
    <name type="scientific">Anaerococcus vaginalis</name>
    <dbReference type="NCBI Taxonomy" id="33037"/>
    <lineage>
        <taxon>Bacteria</taxon>
        <taxon>Bacillati</taxon>
        <taxon>Bacillota</taxon>
        <taxon>Tissierellia</taxon>
        <taxon>Tissierellales</taxon>
        <taxon>Peptoniphilaceae</taxon>
        <taxon>Anaerococcus</taxon>
    </lineage>
</organism>
<evidence type="ECO:0000256" key="1">
    <source>
        <dbReference type="ARBA" id="ARBA00004067"/>
    </source>
</evidence>
<keyword evidence="8 12" id="KW-0520">NAD</keyword>
<accession>A0A6N2RN19</accession>
<evidence type="ECO:0000256" key="6">
    <source>
        <dbReference type="ARBA" id="ARBA00022833"/>
    </source>
</evidence>
<dbReference type="InterPro" id="IPR004150">
    <property type="entry name" value="NAD_DNA_ligase_OB"/>
</dbReference>
<feature type="binding site" evidence="12">
    <location>
        <position position="406"/>
    </location>
    <ligand>
        <name>Zn(2+)</name>
        <dbReference type="ChEBI" id="CHEBI:29105"/>
    </ligand>
</feature>